<name>M7BQZ0_CHEMY</name>
<feature type="compositionally biased region" description="Low complexity" evidence="1">
    <location>
        <begin position="59"/>
        <end position="73"/>
    </location>
</feature>
<dbReference type="Proteomes" id="UP000031443">
    <property type="component" value="Unassembled WGS sequence"/>
</dbReference>
<protein>
    <submittedName>
        <fullName evidence="2">Uncharacterized protein</fullName>
    </submittedName>
</protein>
<evidence type="ECO:0000313" key="3">
    <source>
        <dbReference type="Proteomes" id="UP000031443"/>
    </source>
</evidence>
<dbReference type="EMBL" id="KB520582">
    <property type="protein sequence ID" value="EMP38135.1"/>
    <property type="molecule type" value="Genomic_DNA"/>
</dbReference>
<dbReference type="AlphaFoldDB" id="M7BQZ0"/>
<gene>
    <name evidence="2" type="ORF">UY3_04625</name>
</gene>
<keyword evidence="3" id="KW-1185">Reference proteome</keyword>
<evidence type="ECO:0000313" key="2">
    <source>
        <dbReference type="EMBL" id="EMP38135.1"/>
    </source>
</evidence>
<reference evidence="3" key="1">
    <citation type="journal article" date="2013" name="Nat. Genet.">
        <title>The draft genomes of soft-shell turtle and green sea turtle yield insights into the development and evolution of the turtle-specific body plan.</title>
        <authorList>
            <person name="Wang Z."/>
            <person name="Pascual-Anaya J."/>
            <person name="Zadissa A."/>
            <person name="Li W."/>
            <person name="Niimura Y."/>
            <person name="Huang Z."/>
            <person name="Li C."/>
            <person name="White S."/>
            <person name="Xiong Z."/>
            <person name="Fang D."/>
            <person name="Wang B."/>
            <person name="Ming Y."/>
            <person name="Chen Y."/>
            <person name="Zheng Y."/>
            <person name="Kuraku S."/>
            <person name="Pignatelli M."/>
            <person name="Herrero J."/>
            <person name="Beal K."/>
            <person name="Nozawa M."/>
            <person name="Li Q."/>
            <person name="Wang J."/>
            <person name="Zhang H."/>
            <person name="Yu L."/>
            <person name="Shigenobu S."/>
            <person name="Wang J."/>
            <person name="Liu J."/>
            <person name="Flicek P."/>
            <person name="Searle S."/>
            <person name="Wang J."/>
            <person name="Kuratani S."/>
            <person name="Yin Y."/>
            <person name="Aken B."/>
            <person name="Zhang G."/>
            <person name="Irie N."/>
        </authorList>
    </citation>
    <scope>NUCLEOTIDE SEQUENCE [LARGE SCALE GENOMIC DNA]</scope>
</reference>
<proteinExistence type="predicted"/>
<organism evidence="2 3">
    <name type="scientific">Chelonia mydas</name>
    <name type="common">Green sea-turtle</name>
    <name type="synonym">Chelonia agassizi</name>
    <dbReference type="NCBI Taxonomy" id="8469"/>
    <lineage>
        <taxon>Eukaryota</taxon>
        <taxon>Metazoa</taxon>
        <taxon>Chordata</taxon>
        <taxon>Craniata</taxon>
        <taxon>Vertebrata</taxon>
        <taxon>Euteleostomi</taxon>
        <taxon>Archelosauria</taxon>
        <taxon>Testudinata</taxon>
        <taxon>Testudines</taxon>
        <taxon>Cryptodira</taxon>
        <taxon>Durocryptodira</taxon>
        <taxon>Americhelydia</taxon>
        <taxon>Chelonioidea</taxon>
        <taxon>Cheloniidae</taxon>
        <taxon>Chelonia</taxon>
    </lineage>
</organism>
<sequence>MAEPAPDCSALLDEELSSFVFSYLTDSQVPGQGARPRHRGAVEQGALHPVHCGQGARIPHAPGSPASHAPGSGEPRGAGSPDPPCTGDREPYFPCTRQGNPGCRSPAPPHGLRTGESGVQKHRFLPVPRMGQSWFLAYSREG</sequence>
<accession>M7BQZ0</accession>
<feature type="region of interest" description="Disordered" evidence="1">
    <location>
        <begin position="27"/>
        <end position="122"/>
    </location>
</feature>
<evidence type="ECO:0000256" key="1">
    <source>
        <dbReference type="SAM" id="MobiDB-lite"/>
    </source>
</evidence>